<feature type="compositionally biased region" description="Low complexity" evidence="1">
    <location>
        <begin position="219"/>
        <end position="235"/>
    </location>
</feature>
<dbReference type="RefSeq" id="WP_182372182.1">
    <property type="nucleotide sequence ID" value="NZ_CP059694.1"/>
</dbReference>
<dbReference type="Proteomes" id="UP001195196">
    <property type="component" value="Unassembled WGS sequence"/>
</dbReference>
<reference evidence="2" key="1">
    <citation type="submission" date="2021-02" db="EMBL/GenBank/DDBJ databases">
        <title>Taxonomy, biology and ecology of Rhodococcus bacteria occurring in California pistachio and other woody hosts as revealed by genome sequence analyses.</title>
        <authorList>
            <person name="Riely B."/>
            <person name="Gai Y."/>
        </authorList>
    </citation>
    <scope>NUCLEOTIDE SEQUENCE</scope>
    <source>
        <strain evidence="2">BP-295</strain>
    </source>
</reference>
<gene>
    <name evidence="2" type="ORF">JTZ10_14040</name>
</gene>
<evidence type="ECO:0000313" key="3">
    <source>
        <dbReference type="Proteomes" id="UP001195196"/>
    </source>
</evidence>
<dbReference type="AlphaFoldDB" id="A0AAW4G6V9"/>
<name>A0AAW4G6V9_GORRU</name>
<dbReference type="InterPro" id="IPR016181">
    <property type="entry name" value="Acyl_CoA_acyltransferase"/>
</dbReference>
<feature type="region of interest" description="Disordered" evidence="1">
    <location>
        <begin position="207"/>
        <end position="235"/>
    </location>
</feature>
<evidence type="ECO:0008006" key="4">
    <source>
        <dbReference type="Google" id="ProtNLM"/>
    </source>
</evidence>
<protein>
    <recommendedName>
        <fullName evidence="4">N-acetyltransferase domain-containing protein</fullName>
    </recommendedName>
</protein>
<evidence type="ECO:0000313" key="2">
    <source>
        <dbReference type="EMBL" id="MBM7278876.1"/>
    </source>
</evidence>
<dbReference type="SUPFAM" id="SSF55729">
    <property type="entry name" value="Acyl-CoA N-acyltransferases (Nat)"/>
    <property type="match status" value="1"/>
</dbReference>
<dbReference type="Gene3D" id="3.40.630.30">
    <property type="match status" value="1"/>
</dbReference>
<dbReference type="EMBL" id="JAFFGU010000005">
    <property type="protein sequence ID" value="MBM7278876.1"/>
    <property type="molecule type" value="Genomic_DNA"/>
</dbReference>
<accession>A0AAW4G6V9</accession>
<proteinExistence type="predicted"/>
<evidence type="ECO:0000256" key="1">
    <source>
        <dbReference type="SAM" id="MobiDB-lite"/>
    </source>
</evidence>
<comment type="caution">
    <text evidence="2">The sequence shown here is derived from an EMBL/GenBank/DDBJ whole genome shotgun (WGS) entry which is preliminary data.</text>
</comment>
<feature type="compositionally biased region" description="Basic and acidic residues" evidence="1">
    <location>
        <begin position="208"/>
        <end position="218"/>
    </location>
</feature>
<sequence>MKARLQQSEKGDTVTLAPGDLESAIALLADHVHEVPLYRWLLGDHISDLDLRKWFAEILVRPLLNAGCVFGSRRGDRLVGLLLFQPHDADLSPDGAPPLSPADVTRVASIPGLRERFVELLTSSQLAPPVDDAVSLRLALVSPAERGGPALIGMMREIERFCTEASRPYYAWTGSESLRRYYAEVWGASEFGVEDWNGITMYGLVSDRPPRPRPDAEPAGRASLAAQRRSSSPIV</sequence>
<organism evidence="2 3">
    <name type="scientific">Gordonia rubripertincta</name>
    <name type="common">Rhodococcus corallinus</name>
    <dbReference type="NCBI Taxonomy" id="36822"/>
    <lineage>
        <taxon>Bacteria</taxon>
        <taxon>Bacillati</taxon>
        <taxon>Actinomycetota</taxon>
        <taxon>Actinomycetes</taxon>
        <taxon>Mycobacteriales</taxon>
        <taxon>Gordoniaceae</taxon>
        <taxon>Gordonia</taxon>
    </lineage>
</organism>